<evidence type="ECO:0000259" key="2">
    <source>
        <dbReference type="Pfam" id="PF01494"/>
    </source>
</evidence>
<proteinExistence type="predicted"/>
<dbReference type="AlphaFoldDB" id="A0A9J7BSL5"/>
<dbReference type="PRINTS" id="PR00411">
    <property type="entry name" value="PNDRDTASEI"/>
</dbReference>
<feature type="transmembrane region" description="Helical" evidence="1">
    <location>
        <begin position="335"/>
        <end position="356"/>
    </location>
</feature>
<dbReference type="InterPro" id="IPR050407">
    <property type="entry name" value="Geranylgeranyl_reductase"/>
</dbReference>
<sequence length="374" mass="39920">MILLSKIDCLVIGGGLAGSMAALRLAEAGREVLLLERERGPRHKVCGEFLSAEAIGYLRAAGVDPLRYGAQQVNGLRFSAGARVVETPLPFAAMALSRAVIDEQLLRCAESSGCAVAGGVAVERLVRASDAWHAHTEDGRTVQADNVFLASGKHDLRGWARPSGVQNDLIGFKMHWRLAPGQSHELARHIELHQFAGGYGGLVAVEDGVANLSVVARRSLFRELGGWPALLAHMRKHNTLLDARLADSEPAWERPMAISSIPYGFLAHSADELWRVGDQVAVIPSFTGDGMAIAMHSACMAAEMMLAGRGVGEYQQRLGAQLRGGMRIATALSKLMASGIAGLVAPFAMAVLPYLLEPIARATRIPSSALLLQE</sequence>
<dbReference type="GO" id="GO:0071949">
    <property type="term" value="F:FAD binding"/>
    <property type="evidence" value="ECO:0007669"/>
    <property type="project" value="InterPro"/>
</dbReference>
<keyword evidence="1" id="KW-0812">Transmembrane</keyword>
<dbReference type="Gene3D" id="3.50.50.60">
    <property type="entry name" value="FAD/NAD(P)-binding domain"/>
    <property type="match status" value="1"/>
</dbReference>
<dbReference type="Proteomes" id="UP001059380">
    <property type="component" value="Chromosome"/>
</dbReference>
<dbReference type="SUPFAM" id="SSF51905">
    <property type="entry name" value="FAD/NAD(P)-binding domain"/>
    <property type="match status" value="1"/>
</dbReference>
<organism evidence="3 4">
    <name type="scientific">Occallatibacter riparius</name>
    <dbReference type="NCBI Taxonomy" id="1002689"/>
    <lineage>
        <taxon>Bacteria</taxon>
        <taxon>Pseudomonadati</taxon>
        <taxon>Acidobacteriota</taxon>
        <taxon>Terriglobia</taxon>
        <taxon>Terriglobales</taxon>
        <taxon>Acidobacteriaceae</taxon>
        <taxon>Occallatibacter</taxon>
    </lineage>
</organism>
<dbReference type="PANTHER" id="PTHR42685">
    <property type="entry name" value="GERANYLGERANYL DIPHOSPHATE REDUCTASE"/>
    <property type="match status" value="1"/>
</dbReference>
<evidence type="ECO:0000313" key="3">
    <source>
        <dbReference type="EMBL" id="UWZ84021.1"/>
    </source>
</evidence>
<dbReference type="EMBL" id="CP093313">
    <property type="protein sequence ID" value="UWZ84021.1"/>
    <property type="molecule type" value="Genomic_DNA"/>
</dbReference>
<dbReference type="KEGG" id="orp:MOP44_26120"/>
<keyword evidence="3" id="KW-0560">Oxidoreductase</keyword>
<feature type="domain" description="FAD-binding" evidence="2">
    <location>
        <begin position="7"/>
        <end position="139"/>
    </location>
</feature>
<keyword evidence="4" id="KW-1185">Reference proteome</keyword>
<keyword evidence="3" id="KW-0503">Monooxygenase</keyword>
<keyword evidence="1" id="KW-0472">Membrane</keyword>
<evidence type="ECO:0000313" key="4">
    <source>
        <dbReference type="Proteomes" id="UP001059380"/>
    </source>
</evidence>
<name>A0A9J7BSL5_9BACT</name>
<dbReference type="PANTHER" id="PTHR42685:SF22">
    <property type="entry name" value="CONDITIONED MEDIUM FACTOR RECEPTOR 1"/>
    <property type="match status" value="1"/>
</dbReference>
<reference evidence="3" key="1">
    <citation type="submission" date="2021-04" db="EMBL/GenBank/DDBJ databases">
        <title>Phylogenetic analysis of Acidobacteriaceae.</title>
        <authorList>
            <person name="Qiu L."/>
            <person name="Zhang Q."/>
        </authorList>
    </citation>
    <scope>NUCLEOTIDE SEQUENCE</scope>
    <source>
        <strain evidence="3">DSM 25168</strain>
    </source>
</reference>
<dbReference type="GO" id="GO:0004497">
    <property type="term" value="F:monooxygenase activity"/>
    <property type="evidence" value="ECO:0007669"/>
    <property type="project" value="UniProtKB-KW"/>
</dbReference>
<evidence type="ECO:0000256" key="1">
    <source>
        <dbReference type="SAM" id="Phobius"/>
    </source>
</evidence>
<keyword evidence="1" id="KW-1133">Transmembrane helix</keyword>
<dbReference type="Pfam" id="PF01494">
    <property type="entry name" value="FAD_binding_3"/>
    <property type="match status" value="1"/>
</dbReference>
<dbReference type="InterPro" id="IPR002938">
    <property type="entry name" value="FAD-bd"/>
</dbReference>
<protein>
    <submittedName>
        <fullName evidence="3">FAD-dependent monooxygenase</fullName>
    </submittedName>
</protein>
<gene>
    <name evidence="3" type="ORF">MOP44_26120</name>
</gene>
<accession>A0A9J7BSL5</accession>
<dbReference type="InterPro" id="IPR036188">
    <property type="entry name" value="FAD/NAD-bd_sf"/>
</dbReference>
<dbReference type="RefSeq" id="WP_260793525.1">
    <property type="nucleotide sequence ID" value="NZ_CP093313.1"/>
</dbReference>